<evidence type="ECO:0000313" key="3">
    <source>
        <dbReference type="EMBL" id="PIA18142.1"/>
    </source>
</evidence>
<name>A0A2G5BGP1_COERN</name>
<evidence type="ECO:0000256" key="2">
    <source>
        <dbReference type="SAM" id="SignalP"/>
    </source>
</evidence>
<gene>
    <name evidence="3" type="ORF">COEREDRAFT_6878</name>
</gene>
<feature type="chain" id="PRO_5013848448" evidence="2">
    <location>
        <begin position="21"/>
        <end position="160"/>
    </location>
</feature>
<evidence type="ECO:0000313" key="4">
    <source>
        <dbReference type="Proteomes" id="UP000242474"/>
    </source>
</evidence>
<proteinExistence type="predicted"/>
<reference evidence="3 4" key="1">
    <citation type="journal article" date="2015" name="Genome Biol. Evol.">
        <title>Phylogenomic analyses indicate that early fungi evolved digesting cell walls of algal ancestors of land plants.</title>
        <authorList>
            <person name="Chang Y."/>
            <person name="Wang S."/>
            <person name="Sekimoto S."/>
            <person name="Aerts A.L."/>
            <person name="Choi C."/>
            <person name="Clum A."/>
            <person name="LaButti K.M."/>
            <person name="Lindquist E.A."/>
            <person name="Yee Ngan C."/>
            <person name="Ohm R.A."/>
            <person name="Salamov A.A."/>
            <person name="Grigoriev I.V."/>
            <person name="Spatafora J.W."/>
            <person name="Berbee M.L."/>
        </authorList>
    </citation>
    <scope>NUCLEOTIDE SEQUENCE [LARGE SCALE GENOMIC DNA]</scope>
    <source>
        <strain evidence="3 4">NRRL 1564</strain>
    </source>
</reference>
<feature type="region of interest" description="Disordered" evidence="1">
    <location>
        <begin position="25"/>
        <end position="56"/>
    </location>
</feature>
<accession>A0A2G5BGP1</accession>
<evidence type="ECO:0000256" key="1">
    <source>
        <dbReference type="SAM" id="MobiDB-lite"/>
    </source>
</evidence>
<dbReference type="Proteomes" id="UP000242474">
    <property type="component" value="Unassembled WGS sequence"/>
</dbReference>
<sequence length="160" mass="18261">MIGIITLCAVAAFVAHRLYAKSKKRNSSSSSCSSTIESIDITEPTPSPRSNSTAELCNASTFGRGSVDMRNPQWATIWEPVNNIRRQQHRQEQRIPRLRTTLRSHPYNGSGYIGFYNHCARLHERMARMEQQMASNLNTILHLTQELNMAYRMNTGLRHL</sequence>
<keyword evidence="4" id="KW-1185">Reference proteome</keyword>
<organism evidence="3 4">
    <name type="scientific">Coemansia reversa (strain ATCC 12441 / NRRL 1564)</name>
    <dbReference type="NCBI Taxonomy" id="763665"/>
    <lineage>
        <taxon>Eukaryota</taxon>
        <taxon>Fungi</taxon>
        <taxon>Fungi incertae sedis</taxon>
        <taxon>Zoopagomycota</taxon>
        <taxon>Kickxellomycotina</taxon>
        <taxon>Kickxellomycetes</taxon>
        <taxon>Kickxellales</taxon>
        <taxon>Kickxellaceae</taxon>
        <taxon>Coemansia</taxon>
    </lineage>
</organism>
<protein>
    <submittedName>
        <fullName evidence="3">Uncharacterized protein</fullName>
    </submittedName>
</protein>
<dbReference type="EMBL" id="KZ303491">
    <property type="protein sequence ID" value="PIA18142.1"/>
    <property type="molecule type" value="Genomic_DNA"/>
</dbReference>
<dbReference type="AlphaFoldDB" id="A0A2G5BGP1"/>
<keyword evidence="2" id="KW-0732">Signal</keyword>
<feature type="signal peptide" evidence="2">
    <location>
        <begin position="1"/>
        <end position="20"/>
    </location>
</feature>